<evidence type="ECO:0000313" key="6">
    <source>
        <dbReference type="Proteomes" id="UP001491310"/>
    </source>
</evidence>
<evidence type="ECO:0000256" key="2">
    <source>
        <dbReference type="ARBA" id="ARBA00008352"/>
    </source>
</evidence>
<feature type="compositionally biased region" description="Basic and acidic residues" evidence="4">
    <location>
        <begin position="164"/>
        <end position="175"/>
    </location>
</feature>
<dbReference type="InterPro" id="IPR024661">
    <property type="entry name" value="RNA_pol_III_Rpc31"/>
</dbReference>
<evidence type="ECO:0000256" key="4">
    <source>
        <dbReference type="SAM" id="MobiDB-lite"/>
    </source>
</evidence>
<dbReference type="EMBL" id="JALJOT010000005">
    <property type="protein sequence ID" value="KAK9915033.1"/>
    <property type="molecule type" value="Genomic_DNA"/>
</dbReference>
<dbReference type="Proteomes" id="UP001491310">
    <property type="component" value="Unassembled WGS sequence"/>
</dbReference>
<keyword evidence="3" id="KW-0539">Nucleus</keyword>
<evidence type="ECO:0000256" key="3">
    <source>
        <dbReference type="ARBA" id="ARBA00023242"/>
    </source>
</evidence>
<comment type="similarity">
    <text evidence="2">Belongs to the eukaryotic RPC7 RNA polymerase subunit family.</text>
</comment>
<keyword evidence="6" id="KW-1185">Reference proteome</keyword>
<sequence length="224" mass="24742">MTPAALRSEVGDAAAAELEKPPQLFPKIELPIVPDLDKDGTQLLGYWRYLTSFYKSSCYHLKTAEANKRSVEDDPYASLSRSKAVDRAPLSSVLTLDSKYFPEELFSATEKRASVRATSTKAFLPIGGMEAGADIFDRFAKLESGEGAEEEMGGKRRAGGGASTREEGQKERGADGQEDEEQLPEDEEDEVFEDEDDYLMGETFDDDEGYDDPYNDGDDEGPTY</sequence>
<organism evidence="5 6">
    <name type="scientific">Coccomyxa subellipsoidea</name>
    <dbReference type="NCBI Taxonomy" id="248742"/>
    <lineage>
        <taxon>Eukaryota</taxon>
        <taxon>Viridiplantae</taxon>
        <taxon>Chlorophyta</taxon>
        <taxon>core chlorophytes</taxon>
        <taxon>Trebouxiophyceae</taxon>
        <taxon>Trebouxiophyceae incertae sedis</taxon>
        <taxon>Coccomyxaceae</taxon>
        <taxon>Coccomyxa</taxon>
    </lineage>
</organism>
<evidence type="ECO:0008006" key="7">
    <source>
        <dbReference type="Google" id="ProtNLM"/>
    </source>
</evidence>
<comment type="caution">
    <text evidence="5">The sequence shown here is derived from an EMBL/GenBank/DDBJ whole genome shotgun (WGS) entry which is preliminary data.</text>
</comment>
<dbReference type="PANTHER" id="PTHR15367:SF2">
    <property type="entry name" value="DNA-DIRECTED RNA POLYMERASE III SUBUNIT"/>
    <property type="match status" value="1"/>
</dbReference>
<gene>
    <name evidence="5" type="ORF">WJX75_003877</name>
</gene>
<proteinExistence type="inferred from homology"/>
<evidence type="ECO:0000256" key="1">
    <source>
        <dbReference type="ARBA" id="ARBA00004123"/>
    </source>
</evidence>
<feature type="compositionally biased region" description="Acidic residues" evidence="4">
    <location>
        <begin position="176"/>
        <end position="224"/>
    </location>
</feature>
<reference evidence="5 6" key="1">
    <citation type="journal article" date="2024" name="Nat. Commun.">
        <title>Phylogenomics reveals the evolutionary origins of lichenization in chlorophyte algae.</title>
        <authorList>
            <person name="Puginier C."/>
            <person name="Libourel C."/>
            <person name="Otte J."/>
            <person name="Skaloud P."/>
            <person name="Haon M."/>
            <person name="Grisel S."/>
            <person name="Petersen M."/>
            <person name="Berrin J.G."/>
            <person name="Delaux P.M."/>
            <person name="Dal Grande F."/>
            <person name="Keller J."/>
        </authorList>
    </citation>
    <scope>NUCLEOTIDE SEQUENCE [LARGE SCALE GENOMIC DNA]</scope>
    <source>
        <strain evidence="5 6">SAG 216-7</strain>
    </source>
</reference>
<protein>
    <recommendedName>
        <fullName evidence="7">DNA-directed RNA polymerase III subunit</fullName>
    </recommendedName>
</protein>
<name>A0ABR2YTH5_9CHLO</name>
<dbReference type="PANTHER" id="PTHR15367">
    <property type="entry name" value="DNA-DIRECTED RNA POLYMERASE III"/>
    <property type="match status" value="1"/>
</dbReference>
<evidence type="ECO:0000313" key="5">
    <source>
        <dbReference type="EMBL" id="KAK9915033.1"/>
    </source>
</evidence>
<feature type="region of interest" description="Disordered" evidence="4">
    <location>
        <begin position="145"/>
        <end position="224"/>
    </location>
</feature>
<dbReference type="Pfam" id="PF11705">
    <property type="entry name" value="RNA_pol_3_Rpc31"/>
    <property type="match status" value="1"/>
</dbReference>
<accession>A0ABR2YTH5</accession>
<comment type="subcellular location">
    <subcellularLocation>
        <location evidence="1">Nucleus</location>
    </subcellularLocation>
</comment>